<dbReference type="InterPro" id="IPR038330">
    <property type="entry name" value="TspO/MBR-related_sf"/>
</dbReference>
<evidence type="ECO:0000256" key="3">
    <source>
        <dbReference type="ARBA" id="ARBA00022692"/>
    </source>
</evidence>
<proteinExistence type="inferred from homology"/>
<feature type="transmembrane region" description="Helical" evidence="6">
    <location>
        <begin position="7"/>
        <end position="25"/>
    </location>
</feature>
<dbReference type="CDD" id="cd15904">
    <property type="entry name" value="TSPO_MBR"/>
    <property type="match status" value="1"/>
</dbReference>
<dbReference type="InterPro" id="IPR004307">
    <property type="entry name" value="TspO_MBR"/>
</dbReference>
<protein>
    <submittedName>
        <fullName evidence="7">Tryptophan-rich sensory protein</fullName>
    </submittedName>
</protein>
<dbReference type="Gene3D" id="1.20.1260.100">
    <property type="entry name" value="TspO/MBR protein"/>
    <property type="match status" value="1"/>
</dbReference>
<keyword evidence="8" id="KW-1185">Reference proteome</keyword>
<feature type="transmembrane region" description="Helical" evidence="6">
    <location>
        <begin position="102"/>
        <end position="120"/>
    </location>
</feature>
<keyword evidence="5 6" id="KW-0472">Membrane</keyword>
<comment type="similarity">
    <text evidence="2">Belongs to the TspO/BZRP family.</text>
</comment>
<comment type="caution">
    <text evidence="7">The sequence shown here is derived from an EMBL/GenBank/DDBJ whole genome shotgun (WGS) entry which is preliminary data.</text>
</comment>
<evidence type="ECO:0000313" key="8">
    <source>
        <dbReference type="Proteomes" id="UP000659496"/>
    </source>
</evidence>
<keyword evidence="4 6" id="KW-1133">Transmembrane helix</keyword>
<reference evidence="7 8" key="1">
    <citation type="submission" date="2020-08" db="EMBL/GenBank/DDBJ databases">
        <title>A Genomic Blueprint of the Chicken Gut Microbiome.</title>
        <authorList>
            <person name="Gilroy R."/>
            <person name="Ravi A."/>
            <person name="Getino M."/>
            <person name="Pursley I."/>
            <person name="Horton D.L."/>
            <person name="Alikhan N.-F."/>
            <person name="Baker D."/>
            <person name="Gharbi K."/>
            <person name="Hall N."/>
            <person name="Watson M."/>
            <person name="Adriaenssens E.M."/>
            <person name="Foster-Nyarko E."/>
            <person name="Jarju S."/>
            <person name="Secka A."/>
            <person name="Antonio M."/>
            <person name="Oren A."/>
            <person name="Chaudhuri R."/>
            <person name="La Ragione R.M."/>
            <person name="Hildebrand F."/>
            <person name="Pallen M.J."/>
        </authorList>
    </citation>
    <scope>NUCLEOTIDE SEQUENCE [LARGE SCALE GENOMIC DNA]</scope>
    <source>
        <strain evidence="7 8">Sa3CUA8</strain>
    </source>
</reference>
<feature type="transmembrane region" description="Helical" evidence="6">
    <location>
        <begin position="132"/>
        <end position="151"/>
    </location>
</feature>
<dbReference type="Pfam" id="PF03073">
    <property type="entry name" value="TspO_MBR"/>
    <property type="match status" value="1"/>
</dbReference>
<evidence type="ECO:0000256" key="1">
    <source>
        <dbReference type="ARBA" id="ARBA00004141"/>
    </source>
</evidence>
<evidence type="ECO:0000256" key="5">
    <source>
        <dbReference type="ARBA" id="ARBA00023136"/>
    </source>
</evidence>
<dbReference type="PIRSF" id="PIRSF005859">
    <property type="entry name" value="PBR"/>
    <property type="match status" value="1"/>
</dbReference>
<feature type="transmembrane region" description="Helical" evidence="6">
    <location>
        <begin position="45"/>
        <end position="65"/>
    </location>
</feature>
<organism evidence="7 8">
    <name type="scientific">Sporosarcina gallistercoris</name>
    <dbReference type="NCBI Taxonomy" id="2762245"/>
    <lineage>
        <taxon>Bacteria</taxon>
        <taxon>Bacillati</taxon>
        <taxon>Bacillota</taxon>
        <taxon>Bacilli</taxon>
        <taxon>Bacillales</taxon>
        <taxon>Caryophanaceae</taxon>
        <taxon>Sporosarcina</taxon>
    </lineage>
</organism>
<dbReference type="PANTHER" id="PTHR10057:SF0">
    <property type="entry name" value="TRANSLOCATOR PROTEIN"/>
    <property type="match status" value="1"/>
</dbReference>
<evidence type="ECO:0000256" key="4">
    <source>
        <dbReference type="ARBA" id="ARBA00022989"/>
    </source>
</evidence>
<evidence type="ECO:0000256" key="2">
    <source>
        <dbReference type="ARBA" id="ARBA00007524"/>
    </source>
</evidence>
<comment type="subcellular location">
    <subcellularLocation>
        <location evidence="1">Membrane</location>
        <topology evidence="1">Multi-pass membrane protein</topology>
    </subcellularLocation>
</comment>
<dbReference type="Proteomes" id="UP000659496">
    <property type="component" value="Unassembled WGS sequence"/>
</dbReference>
<dbReference type="EMBL" id="JACSQY010000003">
    <property type="protein sequence ID" value="MBD7907808.1"/>
    <property type="molecule type" value="Genomic_DNA"/>
</dbReference>
<gene>
    <name evidence="7" type="ORF">H9659_05665</name>
</gene>
<sequence length="156" mass="17955">MNRGKLARNILVPIIGGSITGWLANRNTQKQYANLEKPSFSPPPSVFPIAWTALYGLMGYAKYRAEQHSKPSVARKVLTPYELQLGLNYIWSFLFFKWNLRGTALIEMTILFAMISLTAYEFNKVDKLAGKLLVPYLGWVSFAWMLNYSIWKLNRK</sequence>
<evidence type="ECO:0000313" key="7">
    <source>
        <dbReference type="EMBL" id="MBD7907808.1"/>
    </source>
</evidence>
<name>A0ABR8PI16_9BACL</name>
<dbReference type="PANTHER" id="PTHR10057">
    <property type="entry name" value="PERIPHERAL-TYPE BENZODIAZEPINE RECEPTOR"/>
    <property type="match status" value="1"/>
</dbReference>
<evidence type="ECO:0000256" key="6">
    <source>
        <dbReference type="SAM" id="Phobius"/>
    </source>
</evidence>
<keyword evidence="3 6" id="KW-0812">Transmembrane</keyword>
<accession>A0ABR8PI16</accession>